<keyword evidence="6" id="KW-0833">Ubl conjugation pathway</keyword>
<dbReference type="GeneID" id="19114703"/>
<name>M2MXX2_BAUPA</name>
<feature type="region of interest" description="Disordered" evidence="9">
    <location>
        <begin position="385"/>
        <end position="502"/>
    </location>
</feature>
<dbReference type="InterPro" id="IPR013083">
    <property type="entry name" value="Znf_RING/FYVE/PHD"/>
</dbReference>
<dbReference type="OrthoDB" id="8062037at2759"/>
<dbReference type="eggNOG" id="KOG0800">
    <property type="taxonomic scope" value="Eukaryota"/>
</dbReference>
<dbReference type="PANTHER" id="PTHR45931">
    <property type="entry name" value="SI:CH211-59O9.10"/>
    <property type="match status" value="1"/>
</dbReference>
<dbReference type="Pfam" id="PF13639">
    <property type="entry name" value="zf-RING_2"/>
    <property type="match status" value="1"/>
</dbReference>
<sequence length="502" mass="53851">MERPSPPPPQARDMVYCHQCENEWYRDEHGLTCPECQSDFTEIIEPNHDPRDDNLLPEQDVPQGGFYGAPDPDEDDIDNIQWQQTGPDTYRARINRTIDIQPGQQQQQGGGLLGGILGGLGTLIGGALGGGEQQQGQQSAEQRPQSPDAGQNRSSSAPGGPRNGTTVRTFHGPNYHMSIMTSSSSNLYPRNANGPQPFQPQPDHIEQMMAQMLMNIGVPPNGQHPRGGMGMGGMHMGGPGMMFVGPDAGFPGGPQQHPFGPAGLGNLFQMLGMPPMMGGPGGQFGDAVFSQEALDRIVTQLMEQHQSGNAPGPASEAAIKSLPKRDIVEKDLGESGKAECTICMDEVNIGETVTVLPCSHWFHGDCIKAWLSEHDTCPHCRQGIMPKDEPNTNRPRQPSQAPLNDTNSPEYQSPRDVPGGFPSMARQESGSRDHPFTVPESPQLHRRSSSTPGARPSGSRQASSTSTNYNSGNNNGMFQRMRDAFSSRDGSGQGSGSGGGPS</sequence>
<accession>M2MXX2</accession>
<dbReference type="InterPro" id="IPR051834">
    <property type="entry name" value="RING_finger_E3_ligase"/>
</dbReference>
<dbReference type="SMART" id="SM00184">
    <property type="entry name" value="RING"/>
    <property type="match status" value="1"/>
</dbReference>
<dbReference type="EMBL" id="KB445555">
    <property type="protein sequence ID" value="EMC96423.1"/>
    <property type="molecule type" value="Genomic_DNA"/>
</dbReference>
<evidence type="ECO:0000256" key="4">
    <source>
        <dbReference type="ARBA" id="ARBA00022723"/>
    </source>
</evidence>
<keyword evidence="4" id="KW-0479">Metal-binding</keyword>
<dbReference type="STRING" id="717646.M2MXX2"/>
<organism evidence="11 12">
    <name type="scientific">Baudoinia panamericana (strain UAMH 10762)</name>
    <name type="common">Angels' share fungus</name>
    <name type="synonym">Baudoinia compniacensis (strain UAMH 10762)</name>
    <dbReference type="NCBI Taxonomy" id="717646"/>
    <lineage>
        <taxon>Eukaryota</taxon>
        <taxon>Fungi</taxon>
        <taxon>Dikarya</taxon>
        <taxon>Ascomycota</taxon>
        <taxon>Pezizomycotina</taxon>
        <taxon>Dothideomycetes</taxon>
        <taxon>Dothideomycetidae</taxon>
        <taxon>Mycosphaerellales</taxon>
        <taxon>Teratosphaeriaceae</taxon>
        <taxon>Baudoinia</taxon>
    </lineage>
</organism>
<comment type="catalytic activity">
    <reaction evidence="1">
        <text>S-ubiquitinyl-[E2 ubiquitin-conjugating enzyme]-L-cysteine + [acceptor protein]-L-lysine = [E2 ubiquitin-conjugating enzyme]-L-cysteine + N(6)-ubiquitinyl-[acceptor protein]-L-lysine.</text>
        <dbReference type="EC" id="2.3.2.27"/>
    </reaction>
</comment>
<evidence type="ECO:0000256" key="8">
    <source>
        <dbReference type="PROSITE-ProRule" id="PRU00175"/>
    </source>
</evidence>
<keyword evidence="7" id="KW-0862">Zinc</keyword>
<feature type="compositionally biased region" description="Polar residues" evidence="9">
    <location>
        <begin position="392"/>
        <end position="411"/>
    </location>
</feature>
<evidence type="ECO:0000256" key="7">
    <source>
        <dbReference type="ARBA" id="ARBA00022833"/>
    </source>
</evidence>
<gene>
    <name evidence="11" type="ORF">BAUCODRAFT_474318</name>
</gene>
<dbReference type="GO" id="GO:0006511">
    <property type="term" value="P:ubiquitin-dependent protein catabolic process"/>
    <property type="evidence" value="ECO:0007669"/>
    <property type="project" value="TreeGrafter"/>
</dbReference>
<evidence type="ECO:0000256" key="9">
    <source>
        <dbReference type="SAM" id="MobiDB-lite"/>
    </source>
</evidence>
<dbReference type="InterPro" id="IPR001841">
    <property type="entry name" value="Znf_RING"/>
</dbReference>
<feature type="region of interest" description="Disordered" evidence="9">
    <location>
        <begin position="45"/>
        <end position="78"/>
    </location>
</feature>
<dbReference type="GO" id="GO:0005634">
    <property type="term" value="C:nucleus"/>
    <property type="evidence" value="ECO:0007669"/>
    <property type="project" value="TreeGrafter"/>
</dbReference>
<dbReference type="FunFam" id="3.30.40.10:FF:000127">
    <property type="entry name" value="E3 ubiquitin-protein ligase RNF181"/>
    <property type="match status" value="1"/>
</dbReference>
<feature type="compositionally biased region" description="Low complexity" evidence="9">
    <location>
        <begin position="463"/>
        <end position="476"/>
    </location>
</feature>
<dbReference type="HOGENOM" id="CLU_021597_0_1_1"/>
<reference evidence="11 12" key="1">
    <citation type="journal article" date="2012" name="PLoS Pathog.">
        <title>Diverse lifestyles and strategies of plant pathogenesis encoded in the genomes of eighteen Dothideomycetes fungi.</title>
        <authorList>
            <person name="Ohm R.A."/>
            <person name="Feau N."/>
            <person name="Henrissat B."/>
            <person name="Schoch C.L."/>
            <person name="Horwitz B.A."/>
            <person name="Barry K.W."/>
            <person name="Condon B.J."/>
            <person name="Copeland A.C."/>
            <person name="Dhillon B."/>
            <person name="Glaser F."/>
            <person name="Hesse C.N."/>
            <person name="Kosti I."/>
            <person name="LaButti K."/>
            <person name="Lindquist E.A."/>
            <person name="Lucas S."/>
            <person name="Salamov A.A."/>
            <person name="Bradshaw R.E."/>
            <person name="Ciuffetti L."/>
            <person name="Hamelin R.C."/>
            <person name="Kema G.H.J."/>
            <person name="Lawrence C."/>
            <person name="Scott J.A."/>
            <person name="Spatafora J.W."/>
            <person name="Turgeon B.G."/>
            <person name="de Wit P.J.G.M."/>
            <person name="Zhong S."/>
            <person name="Goodwin S.B."/>
            <person name="Grigoriev I.V."/>
        </authorList>
    </citation>
    <scope>NUCLEOTIDE SEQUENCE [LARGE SCALE GENOMIC DNA]</scope>
    <source>
        <strain evidence="11 12">UAMH 10762</strain>
    </source>
</reference>
<dbReference type="RefSeq" id="XP_007676507.1">
    <property type="nucleotide sequence ID" value="XM_007678317.1"/>
</dbReference>
<protein>
    <recommendedName>
        <fullName evidence="2">RING-type E3 ubiquitin transferase</fullName>
        <ecNumber evidence="2">2.3.2.27</ecNumber>
    </recommendedName>
</protein>
<dbReference type="Gene3D" id="3.30.40.10">
    <property type="entry name" value="Zinc/RING finger domain, C3HC4 (zinc finger)"/>
    <property type="match status" value="1"/>
</dbReference>
<keyword evidence="3" id="KW-0808">Transferase</keyword>
<evidence type="ECO:0000256" key="6">
    <source>
        <dbReference type="ARBA" id="ARBA00022786"/>
    </source>
</evidence>
<dbReference type="GO" id="GO:0008270">
    <property type="term" value="F:zinc ion binding"/>
    <property type="evidence" value="ECO:0007669"/>
    <property type="project" value="UniProtKB-KW"/>
</dbReference>
<evidence type="ECO:0000259" key="10">
    <source>
        <dbReference type="PROSITE" id="PS50089"/>
    </source>
</evidence>
<dbReference type="OMA" id="GDRMFCH"/>
<evidence type="ECO:0000313" key="12">
    <source>
        <dbReference type="Proteomes" id="UP000011761"/>
    </source>
</evidence>
<keyword evidence="12" id="KW-1185">Reference proteome</keyword>
<keyword evidence="5 8" id="KW-0863">Zinc-finger</keyword>
<dbReference type="Proteomes" id="UP000011761">
    <property type="component" value="Unassembled WGS sequence"/>
</dbReference>
<dbReference type="PANTHER" id="PTHR45931:SF3">
    <property type="entry name" value="RING ZINC FINGER-CONTAINING PROTEIN"/>
    <property type="match status" value="1"/>
</dbReference>
<feature type="compositionally biased region" description="Gly residues" evidence="9">
    <location>
        <begin position="491"/>
        <end position="502"/>
    </location>
</feature>
<evidence type="ECO:0000256" key="1">
    <source>
        <dbReference type="ARBA" id="ARBA00000900"/>
    </source>
</evidence>
<evidence type="ECO:0000256" key="2">
    <source>
        <dbReference type="ARBA" id="ARBA00012483"/>
    </source>
</evidence>
<dbReference type="GO" id="GO:0016567">
    <property type="term" value="P:protein ubiquitination"/>
    <property type="evidence" value="ECO:0007669"/>
    <property type="project" value="UniProtKB-ARBA"/>
</dbReference>
<feature type="compositionally biased region" description="Polar residues" evidence="9">
    <location>
        <begin position="179"/>
        <end position="196"/>
    </location>
</feature>
<dbReference type="AlphaFoldDB" id="M2MXX2"/>
<dbReference type="CDD" id="cd16454">
    <property type="entry name" value="RING-H2_PA-TM-RING"/>
    <property type="match status" value="1"/>
</dbReference>
<evidence type="ECO:0000313" key="11">
    <source>
        <dbReference type="EMBL" id="EMC96423.1"/>
    </source>
</evidence>
<dbReference type="EC" id="2.3.2.27" evidence="2"/>
<feature type="compositionally biased region" description="Basic and acidic residues" evidence="9">
    <location>
        <begin position="45"/>
        <end position="54"/>
    </location>
</feature>
<feature type="domain" description="RING-type" evidence="10">
    <location>
        <begin position="340"/>
        <end position="381"/>
    </location>
</feature>
<evidence type="ECO:0000256" key="3">
    <source>
        <dbReference type="ARBA" id="ARBA00022679"/>
    </source>
</evidence>
<feature type="compositionally biased region" description="Polar residues" evidence="9">
    <location>
        <begin position="139"/>
        <end position="168"/>
    </location>
</feature>
<feature type="region of interest" description="Disordered" evidence="9">
    <location>
        <begin position="127"/>
        <end position="202"/>
    </location>
</feature>
<dbReference type="KEGG" id="bcom:BAUCODRAFT_474318"/>
<proteinExistence type="predicted"/>
<evidence type="ECO:0000256" key="5">
    <source>
        <dbReference type="ARBA" id="ARBA00022771"/>
    </source>
</evidence>
<dbReference type="SUPFAM" id="SSF57850">
    <property type="entry name" value="RING/U-box"/>
    <property type="match status" value="1"/>
</dbReference>
<dbReference type="PROSITE" id="PS50089">
    <property type="entry name" value="ZF_RING_2"/>
    <property type="match status" value="1"/>
</dbReference>
<dbReference type="GO" id="GO:0061630">
    <property type="term" value="F:ubiquitin protein ligase activity"/>
    <property type="evidence" value="ECO:0007669"/>
    <property type="project" value="UniProtKB-EC"/>
</dbReference>